<dbReference type="InterPro" id="IPR001254">
    <property type="entry name" value="Trypsin_dom"/>
</dbReference>
<dbReference type="PROSITE" id="PS50240">
    <property type="entry name" value="TRYPSIN_DOM"/>
    <property type="match status" value="1"/>
</dbReference>
<protein>
    <recommendedName>
        <fullName evidence="7">Peptidase S1 domain-containing protein</fullName>
    </recommendedName>
</protein>
<proteinExistence type="predicted"/>
<dbReference type="PANTHER" id="PTHR24250">
    <property type="entry name" value="CHYMOTRYPSIN-RELATED"/>
    <property type="match status" value="1"/>
</dbReference>
<dbReference type="Pfam" id="PF00089">
    <property type="entry name" value="Trypsin"/>
    <property type="match status" value="1"/>
</dbReference>
<keyword evidence="3 6" id="KW-0720">Serine protease</keyword>
<evidence type="ECO:0000256" key="6">
    <source>
        <dbReference type="RuleBase" id="RU363034"/>
    </source>
</evidence>
<organism evidence="8 9">
    <name type="scientific">Anas zonorhyncha</name>
    <name type="common">Eastern spot-billed duck</name>
    <dbReference type="NCBI Taxonomy" id="75864"/>
    <lineage>
        <taxon>Eukaryota</taxon>
        <taxon>Metazoa</taxon>
        <taxon>Chordata</taxon>
        <taxon>Craniata</taxon>
        <taxon>Vertebrata</taxon>
        <taxon>Euteleostomi</taxon>
        <taxon>Archelosauria</taxon>
        <taxon>Archosauria</taxon>
        <taxon>Dinosauria</taxon>
        <taxon>Saurischia</taxon>
        <taxon>Theropoda</taxon>
        <taxon>Coelurosauria</taxon>
        <taxon>Aves</taxon>
        <taxon>Neognathae</taxon>
        <taxon>Galloanserae</taxon>
        <taxon>Anseriformes</taxon>
        <taxon>Anatidae</taxon>
        <taxon>Anatinae</taxon>
        <taxon>Anas</taxon>
    </lineage>
</organism>
<accession>A0A8B9UXD3</accession>
<evidence type="ECO:0000256" key="1">
    <source>
        <dbReference type="ARBA" id="ARBA00022670"/>
    </source>
</evidence>
<keyword evidence="9" id="KW-1185">Reference proteome</keyword>
<dbReference type="SUPFAM" id="SSF50494">
    <property type="entry name" value="Trypsin-like serine proteases"/>
    <property type="match status" value="1"/>
</dbReference>
<dbReference type="PROSITE" id="PS00135">
    <property type="entry name" value="TRYPSIN_SER"/>
    <property type="match status" value="1"/>
</dbReference>
<reference evidence="8" key="1">
    <citation type="submission" date="2025-08" db="UniProtKB">
        <authorList>
            <consortium name="Ensembl"/>
        </authorList>
    </citation>
    <scope>IDENTIFICATION</scope>
</reference>
<dbReference type="Ensembl" id="ENSAZOT00000016183.1">
    <property type="protein sequence ID" value="ENSAZOP00000015059.1"/>
    <property type="gene ID" value="ENSAZOG00000009618.1"/>
</dbReference>
<dbReference type="InterPro" id="IPR001314">
    <property type="entry name" value="Peptidase_S1A"/>
</dbReference>
<sequence length="293" mass="31696">MHPVGWHRAHPLLPPAQHPRCQQVLGDSSTEQGCTPWAQTPSGVLCPATLIPSVQYNERIINGQNAVSGSWPWQVSLQTRTGSHFCGGSLINEYWVVTAAHCEFNPYSHVVVLGEYDRYSGSEAVQVKTVTKVSRAVTHPNWDSYNLNNDITLLKLSSPAQLGPRVAPVCLAPANLALPSDLQCVTTGWGRTNTNSNALAVRLQQVTLPLVSQSQCMQYWGSSITSSMLCAGGVGASSCQGDSGGPLVYQNGNVWTLIGIVSWGSSNCNIRTPAVYTRVSQFRNWIDYIVAQG</sequence>
<reference evidence="8" key="2">
    <citation type="submission" date="2025-09" db="UniProtKB">
        <authorList>
            <consortium name="Ensembl"/>
        </authorList>
    </citation>
    <scope>IDENTIFICATION</scope>
</reference>
<keyword evidence="2 6" id="KW-0378">Hydrolase</keyword>
<dbReference type="InterPro" id="IPR033116">
    <property type="entry name" value="TRYPSIN_SER"/>
</dbReference>
<evidence type="ECO:0000256" key="3">
    <source>
        <dbReference type="ARBA" id="ARBA00022825"/>
    </source>
</evidence>
<keyword evidence="4" id="KW-0865">Zymogen</keyword>
<evidence type="ECO:0000313" key="8">
    <source>
        <dbReference type="Ensembl" id="ENSAZOP00000015059.1"/>
    </source>
</evidence>
<dbReference type="SMART" id="SM00020">
    <property type="entry name" value="Tryp_SPc"/>
    <property type="match status" value="1"/>
</dbReference>
<dbReference type="FunFam" id="2.40.10.10:FF:000181">
    <property type="entry name" value="Chymotrypsinogen A"/>
    <property type="match status" value="1"/>
</dbReference>
<dbReference type="CDD" id="cd00190">
    <property type="entry name" value="Tryp_SPc"/>
    <property type="match status" value="1"/>
</dbReference>
<evidence type="ECO:0000256" key="4">
    <source>
        <dbReference type="ARBA" id="ARBA00023145"/>
    </source>
</evidence>
<evidence type="ECO:0000256" key="5">
    <source>
        <dbReference type="ARBA" id="ARBA00023157"/>
    </source>
</evidence>
<dbReference type="AlphaFoldDB" id="A0A8B9UXD3"/>
<dbReference type="Proteomes" id="UP000694549">
    <property type="component" value="Unplaced"/>
</dbReference>
<dbReference type="PRINTS" id="PR00722">
    <property type="entry name" value="CHYMOTRYPSIN"/>
</dbReference>
<evidence type="ECO:0000259" key="7">
    <source>
        <dbReference type="PROSITE" id="PS50240"/>
    </source>
</evidence>
<dbReference type="GO" id="GO:0006508">
    <property type="term" value="P:proteolysis"/>
    <property type="evidence" value="ECO:0007669"/>
    <property type="project" value="UniProtKB-KW"/>
</dbReference>
<feature type="domain" description="Peptidase S1" evidence="7">
    <location>
        <begin position="60"/>
        <end position="291"/>
    </location>
</feature>
<dbReference type="GO" id="GO:0004252">
    <property type="term" value="F:serine-type endopeptidase activity"/>
    <property type="evidence" value="ECO:0007669"/>
    <property type="project" value="InterPro"/>
</dbReference>
<keyword evidence="5" id="KW-1015">Disulfide bond</keyword>
<dbReference type="InterPro" id="IPR018114">
    <property type="entry name" value="TRYPSIN_HIS"/>
</dbReference>
<keyword evidence="1 6" id="KW-0645">Protease</keyword>
<name>A0A8B9UXD3_9AVES</name>
<dbReference type="PANTHER" id="PTHR24250:SF66">
    <property type="entry name" value="CHYMOTRYPSIN-LIKE PROTEASE CTRL-1"/>
    <property type="match status" value="1"/>
</dbReference>
<dbReference type="InterPro" id="IPR009003">
    <property type="entry name" value="Peptidase_S1_PA"/>
</dbReference>
<evidence type="ECO:0000256" key="2">
    <source>
        <dbReference type="ARBA" id="ARBA00022801"/>
    </source>
</evidence>
<dbReference type="InterPro" id="IPR043504">
    <property type="entry name" value="Peptidase_S1_PA_chymotrypsin"/>
</dbReference>
<dbReference type="Gene3D" id="2.40.10.10">
    <property type="entry name" value="Trypsin-like serine proteases"/>
    <property type="match status" value="1"/>
</dbReference>
<dbReference type="PROSITE" id="PS00134">
    <property type="entry name" value="TRYPSIN_HIS"/>
    <property type="match status" value="1"/>
</dbReference>
<evidence type="ECO:0000313" key="9">
    <source>
        <dbReference type="Proteomes" id="UP000694549"/>
    </source>
</evidence>
<dbReference type="FunFam" id="2.40.10.10:FF:000176">
    <property type="entry name" value="Chymotrypsinogen A"/>
    <property type="match status" value="1"/>
</dbReference>